<feature type="region of interest" description="Disordered" evidence="1">
    <location>
        <begin position="59"/>
        <end position="86"/>
    </location>
</feature>
<name>A0A4C1TJW7_EUMVA</name>
<gene>
    <name evidence="2" type="ORF">EVAR_73818_1</name>
</gene>
<evidence type="ECO:0000256" key="1">
    <source>
        <dbReference type="SAM" id="MobiDB-lite"/>
    </source>
</evidence>
<dbReference type="OrthoDB" id="8059117at2759"/>
<keyword evidence="3" id="KW-1185">Reference proteome</keyword>
<evidence type="ECO:0000313" key="3">
    <source>
        <dbReference type="Proteomes" id="UP000299102"/>
    </source>
</evidence>
<dbReference type="AlphaFoldDB" id="A0A4C1TJW7"/>
<dbReference type="Proteomes" id="UP000299102">
    <property type="component" value="Unassembled WGS sequence"/>
</dbReference>
<protein>
    <submittedName>
        <fullName evidence="2">Uncharacterized protein</fullName>
    </submittedName>
</protein>
<reference evidence="2 3" key="1">
    <citation type="journal article" date="2019" name="Commun. Biol.">
        <title>The bagworm genome reveals a unique fibroin gene that provides high tensile strength.</title>
        <authorList>
            <person name="Kono N."/>
            <person name="Nakamura H."/>
            <person name="Ohtoshi R."/>
            <person name="Tomita M."/>
            <person name="Numata K."/>
            <person name="Arakawa K."/>
        </authorList>
    </citation>
    <scope>NUCLEOTIDE SEQUENCE [LARGE SCALE GENOMIC DNA]</scope>
</reference>
<dbReference type="EMBL" id="BGZK01005631">
    <property type="protein sequence ID" value="GBP14849.1"/>
    <property type="molecule type" value="Genomic_DNA"/>
</dbReference>
<sequence length="96" mass="11021">MLMLQLASQTCATISKKLVKRIPPPWDGYKLELVKDIQTLTKTTFYIKCMQIHIPPCSGGYRKAKQRGGIPQRGGPKWNFLRGGHRPKSYYQPFQV</sequence>
<proteinExistence type="predicted"/>
<organism evidence="2 3">
    <name type="scientific">Eumeta variegata</name>
    <name type="common">Bagworm moth</name>
    <name type="synonym">Eumeta japonica</name>
    <dbReference type="NCBI Taxonomy" id="151549"/>
    <lineage>
        <taxon>Eukaryota</taxon>
        <taxon>Metazoa</taxon>
        <taxon>Ecdysozoa</taxon>
        <taxon>Arthropoda</taxon>
        <taxon>Hexapoda</taxon>
        <taxon>Insecta</taxon>
        <taxon>Pterygota</taxon>
        <taxon>Neoptera</taxon>
        <taxon>Endopterygota</taxon>
        <taxon>Lepidoptera</taxon>
        <taxon>Glossata</taxon>
        <taxon>Ditrysia</taxon>
        <taxon>Tineoidea</taxon>
        <taxon>Psychidae</taxon>
        <taxon>Oiketicinae</taxon>
        <taxon>Eumeta</taxon>
    </lineage>
</organism>
<evidence type="ECO:0000313" key="2">
    <source>
        <dbReference type="EMBL" id="GBP14849.1"/>
    </source>
</evidence>
<comment type="caution">
    <text evidence="2">The sequence shown here is derived from an EMBL/GenBank/DDBJ whole genome shotgun (WGS) entry which is preliminary data.</text>
</comment>
<accession>A0A4C1TJW7</accession>